<evidence type="ECO:0000256" key="11">
    <source>
        <dbReference type="ARBA" id="ARBA00023172"/>
    </source>
</evidence>
<name>A0A9P6VJ61_9HELO</name>
<dbReference type="GO" id="GO:0003910">
    <property type="term" value="F:DNA ligase (ATP) activity"/>
    <property type="evidence" value="ECO:0007669"/>
    <property type="project" value="UniProtKB-EC"/>
</dbReference>
<dbReference type="SUPFAM" id="SSF50249">
    <property type="entry name" value="Nucleic acid-binding proteins"/>
    <property type="match status" value="1"/>
</dbReference>
<evidence type="ECO:0000256" key="8">
    <source>
        <dbReference type="ARBA" id="ARBA00022763"/>
    </source>
</evidence>
<comment type="subcellular location">
    <subcellularLocation>
        <location evidence="2">Nucleus</location>
    </subcellularLocation>
</comment>
<feature type="domain" description="BRCT" evidence="20">
    <location>
        <begin position="724"/>
        <end position="817"/>
    </location>
</feature>
<keyword evidence="5" id="KW-0479">Metal-binding</keyword>
<evidence type="ECO:0000313" key="22">
    <source>
        <dbReference type="Proteomes" id="UP000785200"/>
    </source>
</evidence>
<evidence type="ECO:0000256" key="16">
    <source>
        <dbReference type="RuleBase" id="RU000617"/>
    </source>
</evidence>
<evidence type="ECO:0000256" key="17">
    <source>
        <dbReference type="RuleBase" id="RU004196"/>
    </source>
</evidence>
<evidence type="ECO:0000259" key="19">
    <source>
        <dbReference type="PROSITE" id="PS50160"/>
    </source>
</evidence>
<dbReference type="InterPro" id="IPR044125">
    <property type="entry name" value="Adenylation_DNA_ligase_IV"/>
</dbReference>
<dbReference type="GO" id="GO:0003677">
    <property type="term" value="F:DNA binding"/>
    <property type="evidence" value="ECO:0007669"/>
    <property type="project" value="InterPro"/>
</dbReference>
<dbReference type="Proteomes" id="UP000785200">
    <property type="component" value="Unassembled WGS sequence"/>
</dbReference>
<dbReference type="GO" id="GO:0005524">
    <property type="term" value="F:ATP binding"/>
    <property type="evidence" value="ECO:0007669"/>
    <property type="project" value="UniProtKB-KW"/>
</dbReference>
<organism evidence="21 22">
    <name type="scientific">Hyphodiscus hymeniophilus</name>
    <dbReference type="NCBI Taxonomy" id="353542"/>
    <lineage>
        <taxon>Eukaryota</taxon>
        <taxon>Fungi</taxon>
        <taxon>Dikarya</taxon>
        <taxon>Ascomycota</taxon>
        <taxon>Pezizomycotina</taxon>
        <taxon>Leotiomycetes</taxon>
        <taxon>Helotiales</taxon>
        <taxon>Hyphodiscaceae</taxon>
        <taxon>Hyphodiscus</taxon>
    </lineage>
</organism>
<dbReference type="Gene3D" id="2.40.50.140">
    <property type="entry name" value="Nucleic acid-binding proteins"/>
    <property type="match status" value="1"/>
</dbReference>
<dbReference type="InterPro" id="IPR001357">
    <property type="entry name" value="BRCT_dom"/>
</dbReference>
<dbReference type="InterPro" id="IPR036420">
    <property type="entry name" value="BRCT_dom_sf"/>
</dbReference>
<dbReference type="OrthoDB" id="151490at2759"/>
<evidence type="ECO:0000256" key="13">
    <source>
        <dbReference type="ARBA" id="ARBA00023242"/>
    </source>
</evidence>
<feature type="domain" description="ATP-dependent DNA ligase family profile" evidence="19">
    <location>
        <begin position="433"/>
        <end position="558"/>
    </location>
</feature>
<dbReference type="SMART" id="SM00292">
    <property type="entry name" value="BRCT"/>
    <property type="match status" value="2"/>
</dbReference>
<keyword evidence="6" id="KW-0677">Repeat</keyword>
<accession>A0A9P6VJ61</accession>
<dbReference type="Pfam" id="PF04675">
    <property type="entry name" value="DNA_ligase_A_N"/>
    <property type="match status" value="1"/>
</dbReference>
<evidence type="ECO:0000313" key="21">
    <source>
        <dbReference type="EMBL" id="KAG0648655.1"/>
    </source>
</evidence>
<dbReference type="GO" id="GO:0046872">
    <property type="term" value="F:metal ion binding"/>
    <property type="evidence" value="ECO:0007669"/>
    <property type="project" value="UniProtKB-KW"/>
</dbReference>
<dbReference type="GO" id="GO:0006297">
    <property type="term" value="P:nucleotide-excision repair, DNA gap filling"/>
    <property type="evidence" value="ECO:0007669"/>
    <property type="project" value="TreeGrafter"/>
</dbReference>
<dbReference type="InterPro" id="IPR012308">
    <property type="entry name" value="DNA_ligase_ATP-dep_N"/>
</dbReference>
<keyword evidence="13" id="KW-0539">Nucleus</keyword>
<protein>
    <recommendedName>
        <fullName evidence="16">DNA ligase</fullName>
        <ecNumber evidence="16">6.5.1.1</ecNumber>
    </recommendedName>
</protein>
<dbReference type="NCBIfam" id="TIGR00574">
    <property type="entry name" value="dnl1"/>
    <property type="match status" value="1"/>
</dbReference>
<evidence type="ECO:0000256" key="7">
    <source>
        <dbReference type="ARBA" id="ARBA00022741"/>
    </source>
</evidence>
<keyword evidence="4 16" id="KW-0436">Ligase</keyword>
<dbReference type="FunFam" id="1.10.3260.10:FF:000008">
    <property type="entry name" value="DNA ligase 4"/>
    <property type="match status" value="1"/>
</dbReference>
<dbReference type="Gene3D" id="3.40.50.10190">
    <property type="entry name" value="BRCT domain"/>
    <property type="match status" value="2"/>
</dbReference>
<dbReference type="GO" id="GO:0071897">
    <property type="term" value="P:DNA biosynthetic process"/>
    <property type="evidence" value="ECO:0007669"/>
    <property type="project" value="InterPro"/>
</dbReference>
<dbReference type="AlphaFoldDB" id="A0A9P6VJ61"/>
<keyword evidence="7 16" id="KW-0547">Nucleotide-binding</keyword>
<feature type="region of interest" description="Disordered" evidence="18">
    <location>
        <begin position="1"/>
        <end position="30"/>
    </location>
</feature>
<comment type="cofactor">
    <cofactor evidence="1">
        <name>Mg(2+)</name>
        <dbReference type="ChEBI" id="CHEBI:18420"/>
    </cofactor>
</comment>
<evidence type="ECO:0000256" key="14">
    <source>
        <dbReference type="ARBA" id="ARBA00034003"/>
    </source>
</evidence>
<evidence type="ECO:0000256" key="2">
    <source>
        <dbReference type="ARBA" id="ARBA00004123"/>
    </source>
</evidence>
<keyword evidence="8 16" id="KW-0227">DNA damage</keyword>
<evidence type="ECO:0000256" key="4">
    <source>
        <dbReference type="ARBA" id="ARBA00022598"/>
    </source>
</evidence>
<dbReference type="InterPro" id="IPR029710">
    <property type="entry name" value="LIG4"/>
</dbReference>
<dbReference type="FunFam" id="3.30.470.30:FF:000013">
    <property type="entry name" value="DNA ligase"/>
    <property type="match status" value="1"/>
</dbReference>
<comment type="similarity">
    <text evidence="3 17">Belongs to the ATP-dependent DNA ligase family.</text>
</comment>
<keyword evidence="9 16" id="KW-0067">ATP-binding</keyword>
<evidence type="ECO:0000259" key="20">
    <source>
        <dbReference type="PROSITE" id="PS50172"/>
    </source>
</evidence>
<dbReference type="InterPro" id="IPR012309">
    <property type="entry name" value="DNA_ligase_ATP-dep_C"/>
</dbReference>
<evidence type="ECO:0000256" key="1">
    <source>
        <dbReference type="ARBA" id="ARBA00001946"/>
    </source>
</evidence>
<evidence type="ECO:0000256" key="5">
    <source>
        <dbReference type="ARBA" id="ARBA00022723"/>
    </source>
</evidence>
<dbReference type="PANTHER" id="PTHR45997:SF1">
    <property type="entry name" value="DNA LIGASE 4"/>
    <property type="match status" value="1"/>
</dbReference>
<evidence type="ECO:0000256" key="12">
    <source>
        <dbReference type="ARBA" id="ARBA00023204"/>
    </source>
</evidence>
<feature type="compositionally biased region" description="Acidic residues" evidence="18">
    <location>
        <begin position="1"/>
        <end position="11"/>
    </location>
</feature>
<evidence type="ECO:0000256" key="18">
    <source>
        <dbReference type="SAM" id="MobiDB-lite"/>
    </source>
</evidence>
<dbReference type="SUPFAM" id="SSF52113">
    <property type="entry name" value="BRCT domain"/>
    <property type="match status" value="2"/>
</dbReference>
<dbReference type="GO" id="GO:0006303">
    <property type="term" value="P:double-strand break repair via nonhomologous end joining"/>
    <property type="evidence" value="ECO:0007669"/>
    <property type="project" value="TreeGrafter"/>
</dbReference>
<dbReference type="EMBL" id="VNKQ01000009">
    <property type="protein sequence ID" value="KAG0648655.1"/>
    <property type="molecule type" value="Genomic_DNA"/>
</dbReference>
<dbReference type="SUPFAM" id="SSF56091">
    <property type="entry name" value="DNA ligase/mRNA capping enzyme, catalytic domain"/>
    <property type="match status" value="1"/>
</dbReference>
<gene>
    <name evidence="21" type="ORF">D0Z07_4969</name>
</gene>
<dbReference type="Pfam" id="PF00533">
    <property type="entry name" value="BRCT"/>
    <property type="match status" value="1"/>
</dbReference>
<dbReference type="InterPro" id="IPR036599">
    <property type="entry name" value="DNA_ligase_N_sf"/>
</dbReference>
<proteinExistence type="inferred from homology"/>
<comment type="caution">
    <text evidence="21">The sequence shown here is derived from an EMBL/GenBank/DDBJ whole genome shotgun (WGS) entry which is preliminary data.</text>
</comment>
<dbReference type="EC" id="6.5.1.1" evidence="16"/>
<dbReference type="Pfam" id="PF01068">
    <property type="entry name" value="DNA_ligase_A_M"/>
    <property type="match status" value="1"/>
</dbReference>
<evidence type="ECO:0000256" key="9">
    <source>
        <dbReference type="ARBA" id="ARBA00022840"/>
    </source>
</evidence>
<evidence type="ECO:0000256" key="10">
    <source>
        <dbReference type="ARBA" id="ARBA00022842"/>
    </source>
</evidence>
<dbReference type="CDD" id="cd07968">
    <property type="entry name" value="OBF_DNA_ligase_IV"/>
    <property type="match status" value="1"/>
</dbReference>
<comment type="catalytic activity">
    <reaction evidence="14 16">
        <text>ATP + (deoxyribonucleotide)n-3'-hydroxyl + 5'-phospho-(deoxyribonucleotide)m = (deoxyribonucleotide)n+m + AMP + diphosphate.</text>
        <dbReference type="EC" id="6.5.1.1"/>
    </reaction>
</comment>
<keyword evidence="10" id="KW-0460">Magnesium</keyword>
<dbReference type="PROSITE" id="PS50160">
    <property type="entry name" value="DNA_LIGASE_A3"/>
    <property type="match status" value="1"/>
</dbReference>
<evidence type="ECO:0000256" key="3">
    <source>
        <dbReference type="ARBA" id="ARBA00007572"/>
    </source>
</evidence>
<evidence type="ECO:0000256" key="6">
    <source>
        <dbReference type="ARBA" id="ARBA00022737"/>
    </source>
</evidence>
<keyword evidence="11 16" id="KW-0233">DNA recombination</keyword>
<dbReference type="GO" id="GO:0006310">
    <property type="term" value="P:DNA recombination"/>
    <property type="evidence" value="ECO:0007669"/>
    <property type="project" value="UniProtKB-KW"/>
</dbReference>
<sequence length="990" mass="113190">MRYPEDADDDGIIDHERQYGHGPVSDTELDIKYPGRPKNIHKTLPFHDLFESLFDPLLENAKGKKINPPIARRKQGPHGPARLTPTEIRHTIIQRFISKWRAEVGNDFYPALRLIVPDKDRDRPMYGLKERAIAKLLIKLLKIGSKTEDAMNLLNWKLPSQSAASGDAGDFPSKCHAVLKKRPMRTEVGDMRIAEVNELLDKLAAAQKEESQLPIFTEFYNRMNPAEMHWLIRIILRRLNMGSTEKTFFNHWHPDADALFNVSSSLRRVCWELHNENVRLEGDSTTSGIALMSCFQPQLAQFQSHSFQKAVERLGVSSEDNEFWIEEKLDGERIQLHMIEDDEIDGGRRFAFWSRKAKDYTYLYGNGFKDDNSSLTRHIEDAFKPVVRNIILDGEMITWDPEADIMVPFGTLKTAALSEQRDPFAGNGIRPLFRVFDCLYLNDQDITRYTLRDRRNALEQAIQNVHRRLEKHDYTSTENPADIEPRLRDVVTRGLEGLVLKNPRSIYQLNSRVDDWMKVKPEYMNEFGENLDCLVIGGFYGSGHRGGRLSSFLCGLRVDKNDIDRDPNHNPMRFFSFFKVGGGFTVQDYNNIAEKTHGKWTDWDRKKPPTVFIDVGSGEVPDVWIKPDDSIVIEVKAASVIESSSFQTKYSLRFPRFRKLRSDKDWTSALSAQEFMKVKAEAEAEASNKTMTVEGSRKRITKRLKKQTVIAGYDSKIQTPYAGPRTGVFEGLNFCVLSDMVQPTKKSKALIEQTIKNNGGRIFQSATAESEMIVVGDKNVVKVASLIKAGQTDIVRATWVFDAVKQSETDGLQMQRLVLPREPNHMLHITDGSREQLEANVDEYGDSYARNVTPEELKVIMANMRLPKNSSFSSSTFLSQLEDHGKQLVQHPGSLFRGCVVRFAPSDLESLELRLVKYDLTFACGKVAEDDSDESITHFVVVDENAVDVRGIRRLIAESGRRRIPRLVRLKWMQDSWTEKTVLDEEKYNV</sequence>
<dbReference type="PANTHER" id="PTHR45997">
    <property type="entry name" value="DNA LIGASE 4"/>
    <property type="match status" value="1"/>
</dbReference>
<dbReference type="Pfam" id="PF04679">
    <property type="entry name" value="DNA_ligase_A_C"/>
    <property type="match status" value="1"/>
</dbReference>
<dbReference type="CDD" id="cd17722">
    <property type="entry name" value="BRCT_DNA_ligase_IV_rpt1"/>
    <property type="match status" value="1"/>
</dbReference>
<keyword evidence="12 16" id="KW-0234">DNA repair</keyword>
<feature type="domain" description="BRCT" evidence="20">
    <location>
        <begin position="891"/>
        <end position="990"/>
    </location>
</feature>
<comment type="function">
    <text evidence="15">DNA ligase involved in DNA non-homologous end joining (NHEJ); required for double-strand break (DSB) repair.</text>
</comment>
<dbReference type="InterPro" id="IPR012340">
    <property type="entry name" value="NA-bd_OB-fold"/>
</dbReference>
<dbReference type="InterPro" id="IPR016059">
    <property type="entry name" value="DNA_ligase_ATP-dep_CS"/>
</dbReference>
<keyword evidence="22" id="KW-1185">Reference proteome</keyword>
<dbReference type="InterPro" id="IPR012310">
    <property type="entry name" value="DNA_ligase_ATP-dep_cent"/>
</dbReference>
<evidence type="ECO:0000256" key="15">
    <source>
        <dbReference type="ARBA" id="ARBA00043870"/>
    </source>
</evidence>
<reference evidence="21" key="1">
    <citation type="submission" date="2019-07" db="EMBL/GenBank/DDBJ databases">
        <title>Hyphodiscus hymeniophilus genome sequencing and assembly.</title>
        <authorList>
            <person name="Kramer G."/>
            <person name="Nodwell J."/>
        </authorList>
    </citation>
    <scope>NUCLEOTIDE SEQUENCE</scope>
    <source>
        <strain evidence="21">ATCC 34498</strain>
    </source>
</reference>
<dbReference type="Gene3D" id="1.10.3260.10">
    <property type="entry name" value="DNA ligase, ATP-dependent, N-terminal domain"/>
    <property type="match status" value="1"/>
</dbReference>
<dbReference type="PROSITE" id="PS00333">
    <property type="entry name" value="DNA_LIGASE_A2"/>
    <property type="match status" value="1"/>
</dbReference>
<dbReference type="Gene3D" id="3.30.470.30">
    <property type="entry name" value="DNA ligase/mRNA capping enzyme"/>
    <property type="match status" value="1"/>
</dbReference>
<dbReference type="PROSITE" id="PS00697">
    <property type="entry name" value="DNA_LIGASE_A1"/>
    <property type="match status" value="1"/>
</dbReference>
<dbReference type="InterPro" id="IPR000977">
    <property type="entry name" value="DNA_ligase_ATP-dep"/>
</dbReference>
<dbReference type="GO" id="GO:0032807">
    <property type="term" value="C:DNA ligase IV complex"/>
    <property type="evidence" value="ECO:0007669"/>
    <property type="project" value="TreeGrafter"/>
</dbReference>
<dbReference type="PROSITE" id="PS50172">
    <property type="entry name" value="BRCT"/>
    <property type="match status" value="2"/>
</dbReference>
<dbReference type="CDD" id="cd07903">
    <property type="entry name" value="Adenylation_DNA_ligase_IV"/>
    <property type="match status" value="1"/>
</dbReference>